<evidence type="ECO:0000313" key="3">
    <source>
        <dbReference type="Proteomes" id="UP000658514"/>
    </source>
</evidence>
<gene>
    <name evidence="2" type="ORF">H6G24_00680</name>
</gene>
<reference evidence="2 3" key="1">
    <citation type="journal article" date="2020" name="ISME J.">
        <title>Comparative genomics reveals insights into cyanobacterial evolution and habitat adaptation.</title>
        <authorList>
            <person name="Chen M.Y."/>
            <person name="Teng W.K."/>
            <person name="Zhao L."/>
            <person name="Hu C.X."/>
            <person name="Zhou Y.K."/>
            <person name="Han B.P."/>
            <person name="Song L.R."/>
            <person name="Shu W.S."/>
        </authorList>
    </citation>
    <scope>NUCLEOTIDE SEQUENCE [LARGE SCALE GENOMIC DNA]</scope>
    <source>
        <strain evidence="2 3">FACHB-288</strain>
    </source>
</reference>
<sequence>MLRRNFVTLPVVLAVLGSTFPATALPSEVFTAQLPEIQENIPAGYGMRLPEHIRLGDGSERDLLSKLTVRVFPSPRGLIVGLFNCEAATTPCLVGTFSTDNPNSVSALYEFAKHKAKGDEISLAKNIQGYFLDGNEQNPKLPFSSLMWKQDGIIHTVSFPAKERQNILFMGYSMANQPAIRRNIAKVKRPNSVFSLVK</sequence>
<accession>A0ABR8A3P8</accession>
<feature type="chain" id="PRO_5045793089" evidence="1">
    <location>
        <begin position="25"/>
        <end position="198"/>
    </location>
</feature>
<evidence type="ECO:0000256" key="1">
    <source>
        <dbReference type="SAM" id="SignalP"/>
    </source>
</evidence>
<dbReference type="RefSeq" id="WP_190538375.1">
    <property type="nucleotide sequence ID" value="NZ_CAWPNO010000001.1"/>
</dbReference>
<protein>
    <submittedName>
        <fullName evidence="2">Uncharacterized protein</fullName>
    </submittedName>
</protein>
<feature type="signal peptide" evidence="1">
    <location>
        <begin position="1"/>
        <end position="24"/>
    </location>
</feature>
<proteinExistence type="predicted"/>
<name>A0ABR8A3P8_9CYAN</name>
<dbReference type="EMBL" id="JACJQH010000001">
    <property type="protein sequence ID" value="MBD2194010.1"/>
    <property type="molecule type" value="Genomic_DNA"/>
</dbReference>
<evidence type="ECO:0000313" key="2">
    <source>
        <dbReference type="EMBL" id="MBD2194010.1"/>
    </source>
</evidence>
<organism evidence="2 3">
    <name type="scientific">Calothrix parietina FACHB-288</name>
    <dbReference type="NCBI Taxonomy" id="2692896"/>
    <lineage>
        <taxon>Bacteria</taxon>
        <taxon>Bacillati</taxon>
        <taxon>Cyanobacteriota</taxon>
        <taxon>Cyanophyceae</taxon>
        <taxon>Nostocales</taxon>
        <taxon>Calotrichaceae</taxon>
        <taxon>Calothrix</taxon>
    </lineage>
</organism>
<keyword evidence="3" id="KW-1185">Reference proteome</keyword>
<dbReference type="Proteomes" id="UP000658514">
    <property type="component" value="Unassembled WGS sequence"/>
</dbReference>
<comment type="caution">
    <text evidence="2">The sequence shown here is derived from an EMBL/GenBank/DDBJ whole genome shotgun (WGS) entry which is preliminary data.</text>
</comment>
<keyword evidence="1" id="KW-0732">Signal</keyword>